<dbReference type="GO" id="GO:0009253">
    <property type="term" value="P:peptidoglycan catabolic process"/>
    <property type="evidence" value="ECO:0007669"/>
    <property type="project" value="InterPro"/>
</dbReference>
<dbReference type="SUPFAM" id="SSF53187">
    <property type="entry name" value="Zn-dependent exopeptidases"/>
    <property type="match status" value="1"/>
</dbReference>
<reference evidence="4 5" key="1">
    <citation type="submission" date="2019-03" db="EMBL/GenBank/DDBJ databases">
        <title>Draft genome sequence data and analysis of a Fermenting Bacterium, Soehngenia longevitae strain 1933PT, isolated from petroleum reservoir in Azerbaijan.</title>
        <authorList>
            <person name="Grouzdev D.S."/>
            <person name="Bidzhieva S.K."/>
            <person name="Sokolova D.S."/>
            <person name="Tourova T.P."/>
            <person name="Poltaraus A.B."/>
            <person name="Nazina T.N."/>
        </authorList>
    </citation>
    <scope>NUCLEOTIDE SEQUENCE [LARGE SCALE GENOMIC DNA]</scope>
    <source>
        <strain evidence="4 5">1933P</strain>
    </source>
</reference>
<dbReference type="CDD" id="cd02696">
    <property type="entry name" value="MurNAc-LAA"/>
    <property type="match status" value="1"/>
</dbReference>
<proteinExistence type="predicted"/>
<keyword evidence="5" id="KW-1185">Reference proteome</keyword>
<keyword evidence="1" id="KW-0378">Hydrolase</keyword>
<name>A0A4Z0DA53_9FIRM</name>
<evidence type="ECO:0000256" key="2">
    <source>
        <dbReference type="SAM" id="SignalP"/>
    </source>
</evidence>
<dbReference type="PANTHER" id="PTHR30404">
    <property type="entry name" value="N-ACETYLMURAMOYL-L-ALANINE AMIDASE"/>
    <property type="match status" value="1"/>
</dbReference>
<dbReference type="InterPro" id="IPR036582">
    <property type="entry name" value="Mao_N_sf"/>
</dbReference>
<dbReference type="AlphaFoldDB" id="A0A4Z0DA53"/>
<gene>
    <name evidence="4" type="ORF">E4100_01185</name>
</gene>
<dbReference type="EMBL" id="SRIB01000001">
    <property type="protein sequence ID" value="TFZ41779.1"/>
    <property type="molecule type" value="Genomic_DNA"/>
</dbReference>
<evidence type="ECO:0000256" key="1">
    <source>
        <dbReference type="ARBA" id="ARBA00022801"/>
    </source>
</evidence>
<dbReference type="PANTHER" id="PTHR30404:SF0">
    <property type="entry name" value="N-ACETYLMURAMOYL-L-ALANINE AMIDASE AMIC"/>
    <property type="match status" value="1"/>
</dbReference>
<protein>
    <submittedName>
        <fullName evidence="4">AMIN domain-containing protein</fullName>
    </submittedName>
</protein>
<dbReference type="InterPro" id="IPR021731">
    <property type="entry name" value="AMIN_dom"/>
</dbReference>
<dbReference type="Gene3D" id="3.30.457.10">
    <property type="entry name" value="Copper amine oxidase-like, N-terminal domain"/>
    <property type="match status" value="1"/>
</dbReference>
<evidence type="ECO:0000313" key="5">
    <source>
        <dbReference type="Proteomes" id="UP000298381"/>
    </source>
</evidence>
<feature type="domain" description="MurNAc-LAA" evidence="3">
    <location>
        <begin position="570"/>
        <end position="687"/>
    </location>
</feature>
<dbReference type="GO" id="GO:0008745">
    <property type="term" value="F:N-acetylmuramoyl-L-alanine amidase activity"/>
    <property type="evidence" value="ECO:0007669"/>
    <property type="project" value="InterPro"/>
</dbReference>
<dbReference type="InterPro" id="IPR012854">
    <property type="entry name" value="Cu_amine_oxidase-like_N"/>
</dbReference>
<dbReference type="GO" id="GO:0030288">
    <property type="term" value="C:outer membrane-bounded periplasmic space"/>
    <property type="evidence" value="ECO:0007669"/>
    <property type="project" value="TreeGrafter"/>
</dbReference>
<feature type="chain" id="PRO_5021391726" evidence="2">
    <location>
        <begin position="24"/>
        <end position="693"/>
    </location>
</feature>
<accession>A0A4Z0DA53</accession>
<keyword evidence="2" id="KW-0732">Signal</keyword>
<organism evidence="4 5">
    <name type="scientific">Soehngenia longivitae</name>
    <dbReference type="NCBI Taxonomy" id="2562294"/>
    <lineage>
        <taxon>Bacteria</taxon>
        <taxon>Bacillati</taxon>
        <taxon>Bacillota</taxon>
        <taxon>Tissierellia</taxon>
        <taxon>Tissierellales</taxon>
        <taxon>Tissierellaceae</taxon>
        <taxon>Soehngenia</taxon>
    </lineage>
</organism>
<dbReference type="InterPro" id="IPR050695">
    <property type="entry name" value="N-acetylmuramoyl_amidase_3"/>
</dbReference>
<evidence type="ECO:0000259" key="3">
    <source>
        <dbReference type="SMART" id="SM00646"/>
    </source>
</evidence>
<dbReference type="Gene3D" id="2.60.40.3500">
    <property type="match status" value="1"/>
</dbReference>
<sequence>MKRRHIALFLIMFLLAFNKSAYASEFFNVGMDGNNLKVRQVSVLLDGNRLDSEVPSFIVGNRTLVPIRFIAEDFGAMVNWEEKTKTVTVVDGPTVVILTVDSNKVLVNGVERILDEYSIPKLVTYNIDGKPDARTMVPVRFISEVLGYEVGWDPENYTAKINTSTVVNITNIRTVYDSNGNHQIAIDSDQKLNYEVSYDSINKKYNIEFINAKLNISGNNQTTFENEVGGTFIQRIFSQQTSLPPNPYKVSLSIVMNDEGKEIFNTTSDERSLIVSFEPNKPVPTINNITNISLGFIDGKEAVVLKGVKGNDYKSFILDNPTRYVLDLKDTTLLGNLYQTFDYKLGFINSVRVSQFTPDENYDPNDKIVRVVLDINSGVSPKVNIVFKDDEIYLVPENTLFNYIDYNAHSSSFDFSIPSMALNSVITDYVEPKNQLILSFDNGLIDIPIGKYNINDNFISTIEIEKTLNTTIITMNLNKKISYNLDTNSSFFKINVKSEDTIPTNPSGKTIVIDAGHGGKDPGALSILGFKEKDINLSIALKLENALRQKGYNVIMTRNNDTYVDLYERPKIANQVKADLFISIHCNSTLLSSVNGLEILYCPATESQYKTVDQYPLAKSIHDSIISSTGINSRGIKKRSDLAVLRLTEMPAVLIETAFLSNADDSQKLIQDSFQEKVVQGIVNGVEQYINQY</sequence>
<comment type="caution">
    <text evidence="4">The sequence shown here is derived from an EMBL/GenBank/DDBJ whole genome shotgun (WGS) entry which is preliminary data.</text>
</comment>
<dbReference type="OrthoDB" id="9806267at2"/>
<dbReference type="SUPFAM" id="SSF55383">
    <property type="entry name" value="Copper amine oxidase, domain N"/>
    <property type="match status" value="1"/>
</dbReference>
<dbReference type="Pfam" id="PF01520">
    <property type="entry name" value="Amidase_3"/>
    <property type="match status" value="1"/>
</dbReference>
<dbReference type="Pfam" id="PF07833">
    <property type="entry name" value="Cu_amine_oxidN1"/>
    <property type="match status" value="1"/>
</dbReference>
<dbReference type="Gene3D" id="3.40.630.40">
    <property type="entry name" value="Zn-dependent exopeptidases"/>
    <property type="match status" value="1"/>
</dbReference>
<dbReference type="Proteomes" id="UP000298381">
    <property type="component" value="Unassembled WGS sequence"/>
</dbReference>
<dbReference type="SMART" id="SM00646">
    <property type="entry name" value="Ami_3"/>
    <property type="match status" value="1"/>
</dbReference>
<dbReference type="InterPro" id="IPR002508">
    <property type="entry name" value="MurNAc-LAA_cat"/>
</dbReference>
<feature type="signal peptide" evidence="2">
    <location>
        <begin position="1"/>
        <end position="23"/>
    </location>
</feature>
<evidence type="ECO:0000313" key="4">
    <source>
        <dbReference type="EMBL" id="TFZ41779.1"/>
    </source>
</evidence>
<dbReference type="Pfam" id="PF11741">
    <property type="entry name" value="AMIN"/>
    <property type="match status" value="1"/>
</dbReference>